<dbReference type="InterPro" id="IPR053010">
    <property type="entry name" value="SET_SmydA-8"/>
</dbReference>
<proteinExistence type="predicted"/>
<evidence type="ECO:0000259" key="1">
    <source>
        <dbReference type="PROSITE" id="PS50280"/>
    </source>
</evidence>
<dbReference type="Gene3D" id="1.10.220.160">
    <property type="match status" value="1"/>
</dbReference>
<dbReference type="EMBL" id="CAACVG010000894">
    <property type="protein sequence ID" value="VEN34663.1"/>
    <property type="molecule type" value="Genomic_DNA"/>
</dbReference>
<gene>
    <name evidence="2" type="ORF">CALMAC_LOCUS788</name>
</gene>
<evidence type="ECO:0000313" key="2">
    <source>
        <dbReference type="EMBL" id="VEN34663.1"/>
    </source>
</evidence>
<dbReference type="InterPro" id="IPR001214">
    <property type="entry name" value="SET_dom"/>
</dbReference>
<dbReference type="GO" id="GO:0008170">
    <property type="term" value="F:N-methyltransferase activity"/>
    <property type="evidence" value="ECO:0007669"/>
    <property type="project" value="UniProtKB-ARBA"/>
</dbReference>
<feature type="domain" description="SET" evidence="1">
    <location>
        <begin position="30"/>
        <end position="255"/>
    </location>
</feature>
<dbReference type="Gene3D" id="2.170.270.10">
    <property type="entry name" value="SET domain"/>
    <property type="match status" value="1"/>
</dbReference>
<dbReference type="AlphaFoldDB" id="A0A653BGQ7"/>
<evidence type="ECO:0000313" key="3">
    <source>
        <dbReference type="Proteomes" id="UP000410492"/>
    </source>
</evidence>
<dbReference type="CDD" id="cd20071">
    <property type="entry name" value="SET_SMYD"/>
    <property type="match status" value="1"/>
</dbReference>
<accession>A0A653BGQ7</accession>
<dbReference type="InterPro" id="IPR046341">
    <property type="entry name" value="SET_dom_sf"/>
</dbReference>
<reference evidence="2 3" key="1">
    <citation type="submission" date="2019-01" db="EMBL/GenBank/DDBJ databases">
        <authorList>
            <person name="Sayadi A."/>
        </authorList>
    </citation>
    <scope>NUCLEOTIDE SEQUENCE [LARGE SCALE GENOMIC DNA]</scope>
</reference>
<dbReference type="GO" id="GO:0008757">
    <property type="term" value="F:S-adenosylmethionine-dependent methyltransferase activity"/>
    <property type="evidence" value="ECO:0007669"/>
    <property type="project" value="UniProtKB-ARBA"/>
</dbReference>
<dbReference type="Proteomes" id="UP000410492">
    <property type="component" value="Unassembled WGS sequence"/>
</dbReference>
<dbReference type="PROSITE" id="PS50280">
    <property type="entry name" value="SET"/>
    <property type="match status" value="1"/>
</dbReference>
<dbReference type="OrthoDB" id="5945798at2759"/>
<dbReference type="GO" id="GO:0008276">
    <property type="term" value="F:protein methyltransferase activity"/>
    <property type="evidence" value="ECO:0007669"/>
    <property type="project" value="UniProtKB-ARBA"/>
</dbReference>
<sequence length="482" mass="54987">MSIGSDRSASNVSRIMDSFLERHHLLVEDAPWELRPSPLGGLGVFAKRDLHPGEVIFRDYPVIMGPRCLAESTDICVSCYRKQDIIPCNKKCGLSLCTNCQTSPDHKRECEFIRQRINVEITQELTHYLINSLAPLRSIFLSTQDKEVVLYLKAHKGHHHGFEVDLLMDKANCKMAQEEKEFLKFVCAVLDTNAFELVVRNGDDQTSLRGLYPLGSLANHRCFPNAFHVFDDKQRMVTRASVFIEKDEEIFHSYTKILWGTSSRLLHLKETKHFVCKCERCVDPTEFGTYMNAISCTRCKGNVLPILPQKNCDWRCEGCMKVVSVKEVGKTLTLIGSVMRSFRNCNFNVMYSFLKGKLSQMVPDSNQAVLELKCKIIWYLGYTPGFEWKDLPLETLVLKKRFCSDIIEILVKLKVGLCKIKGLLLYEIYLCTEEINKRKVNTVEKDEVDYLKEAIDILKFDASASKLITAGRSDLNGNGYGS</sequence>
<dbReference type="Gene3D" id="6.10.140.2220">
    <property type="match status" value="1"/>
</dbReference>
<dbReference type="PANTHER" id="PTHR46455">
    <property type="entry name" value="SET AND MYND DOMAIN CONTAINING, ARTHROPOD-SPECIFIC, MEMBER 4, ISOFORM A"/>
    <property type="match status" value="1"/>
</dbReference>
<dbReference type="SUPFAM" id="SSF82199">
    <property type="entry name" value="SET domain"/>
    <property type="match status" value="1"/>
</dbReference>
<protein>
    <recommendedName>
        <fullName evidence="1">SET domain-containing protein</fullName>
    </recommendedName>
</protein>
<name>A0A653BGQ7_CALMS</name>
<dbReference type="Pfam" id="PF00856">
    <property type="entry name" value="SET"/>
    <property type="match status" value="1"/>
</dbReference>
<organism evidence="2 3">
    <name type="scientific">Callosobruchus maculatus</name>
    <name type="common">Southern cowpea weevil</name>
    <name type="synonym">Pulse bruchid</name>
    <dbReference type="NCBI Taxonomy" id="64391"/>
    <lineage>
        <taxon>Eukaryota</taxon>
        <taxon>Metazoa</taxon>
        <taxon>Ecdysozoa</taxon>
        <taxon>Arthropoda</taxon>
        <taxon>Hexapoda</taxon>
        <taxon>Insecta</taxon>
        <taxon>Pterygota</taxon>
        <taxon>Neoptera</taxon>
        <taxon>Endopterygota</taxon>
        <taxon>Coleoptera</taxon>
        <taxon>Polyphaga</taxon>
        <taxon>Cucujiformia</taxon>
        <taxon>Chrysomeloidea</taxon>
        <taxon>Chrysomelidae</taxon>
        <taxon>Bruchinae</taxon>
        <taxon>Bruchini</taxon>
        <taxon>Callosobruchus</taxon>
    </lineage>
</organism>
<dbReference type="PANTHER" id="PTHR46455:SF3">
    <property type="entry name" value="SET AND MYND DOMAIN CONTAINING, ARTHROPOD-SPECIFIC, MEMBER 9, ISOFORM A-RELATED"/>
    <property type="match status" value="1"/>
</dbReference>
<dbReference type="SMART" id="SM00317">
    <property type="entry name" value="SET"/>
    <property type="match status" value="1"/>
</dbReference>
<keyword evidence="3" id="KW-1185">Reference proteome</keyword>